<dbReference type="Proteomes" id="UP001235939">
    <property type="component" value="Chromosome 02"/>
</dbReference>
<proteinExistence type="inferred from homology"/>
<reference evidence="5 6" key="1">
    <citation type="submission" date="2022-01" db="EMBL/GenBank/DDBJ databases">
        <title>A chromosomal length assembly of Cordylochernes scorpioides.</title>
        <authorList>
            <person name="Zeh D."/>
            <person name="Zeh J."/>
        </authorList>
    </citation>
    <scope>NUCLEOTIDE SEQUENCE [LARGE SCALE GENOMIC DNA]</scope>
    <source>
        <strain evidence="5">IN4F17</strain>
        <tissue evidence="5">Whole Body</tissue>
    </source>
</reference>
<feature type="domain" description="Protein kinase" evidence="4">
    <location>
        <begin position="1"/>
        <end position="223"/>
    </location>
</feature>
<evidence type="ECO:0000256" key="2">
    <source>
        <dbReference type="ARBA" id="ARBA00022741"/>
    </source>
</evidence>
<keyword evidence="2" id="KW-0547">Nucleotide-binding</keyword>
<dbReference type="PROSITE" id="PS00108">
    <property type="entry name" value="PROTEIN_KINASE_ST"/>
    <property type="match status" value="1"/>
</dbReference>
<dbReference type="InterPro" id="IPR050629">
    <property type="entry name" value="STE20/SPS1-PAK"/>
</dbReference>
<keyword evidence="3" id="KW-0067">ATP-binding</keyword>
<evidence type="ECO:0000313" key="6">
    <source>
        <dbReference type="Proteomes" id="UP001235939"/>
    </source>
</evidence>
<keyword evidence="6" id="KW-1185">Reference proteome</keyword>
<accession>A0ABY6K8A0</accession>
<dbReference type="InterPro" id="IPR008271">
    <property type="entry name" value="Ser/Thr_kinase_AS"/>
</dbReference>
<dbReference type="PANTHER" id="PTHR48012">
    <property type="entry name" value="STERILE20-LIKE KINASE, ISOFORM B-RELATED"/>
    <property type="match status" value="1"/>
</dbReference>
<evidence type="ECO:0000256" key="3">
    <source>
        <dbReference type="ARBA" id="ARBA00022840"/>
    </source>
</evidence>
<sequence length="226" mass="25420">MAAIKIIKLEPVYNTNNSSSSRRCGRRRDKLWICMEYCGGGSLQDMYHITGPLTEPQIAYVSRETLQGLAYLHSLAMMHRDVKGANILLTDDGAVKLADFGVSAQITATISKRKSFIGTPYWMAPEVLSLVAAVERKGGYNQLCDVWAVGITAIELAELQPPMFDLHPMRALFLMSKSGFKPPTLKDKARWTTNFHSFLKYALTKNPKKRPTAERLLEVTLFFIFL</sequence>
<name>A0ABY6K8A0_9ARAC</name>
<dbReference type="EMBL" id="CP092864">
    <property type="protein sequence ID" value="UYV64078.1"/>
    <property type="molecule type" value="Genomic_DNA"/>
</dbReference>
<dbReference type="Pfam" id="PF00069">
    <property type="entry name" value="Pkinase"/>
    <property type="match status" value="1"/>
</dbReference>
<organism evidence="5 6">
    <name type="scientific">Cordylochernes scorpioides</name>
    <dbReference type="NCBI Taxonomy" id="51811"/>
    <lineage>
        <taxon>Eukaryota</taxon>
        <taxon>Metazoa</taxon>
        <taxon>Ecdysozoa</taxon>
        <taxon>Arthropoda</taxon>
        <taxon>Chelicerata</taxon>
        <taxon>Arachnida</taxon>
        <taxon>Pseudoscorpiones</taxon>
        <taxon>Cheliferoidea</taxon>
        <taxon>Chernetidae</taxon>
        <taxon>Cordylochernes</taxon>
    </lineage>
</organism>
<dbReference type="PROSITE" id="PS50011">
    <property type="entry name" value="PROTEIN_KINASE_DOM"/>
    <property type="match status" value="1"/>
</dbReference>
<comment type="similarity">
    <text evidence="1">Belongs to the protein kinase superfamily. STE Ser/Thr protein kinase family. STE20 subfamily.</text>
</comment>
<dbReference type="PIRSF" id="PIRSF000654">
    <property type="entry name" value="Integrin-linked_kinase"/>
    <property type="match status" value="1"/>
</dbReference>
<dbReference type="InterPro" id="IPR000719">
    <property type="entry name" value="Prot_kinase_dom"/>
</dbReference>
<gene>
    <name evidence="5" type="ORF">LAZ67_2006513</name>
</gene>
<dbReference type="Gene3D" id="1.10.510.10">
    <property type="entry name" value="Transferase(Phosphotransferase) domain 1"/>
    <property type="match status" value="1"/>
</dbReference>
<protein>
    <submittedName>
        <fullName evidence="5">MAP4K1</fullName>
    </submittedName>
</protein>
<evidence type="ECO:0000259" key="4">
    <source>
        <dbReference type="PROSITE" id="PS50011"/>
    </source>
</evidence>
<evidence type="ECO:0000256" key="1">
    <source>
        <dbReference type="ARBA" id="ARBA00008874"/>
    </source>
</evidence>
<dbReference type="PANTHER" id="PTHR48012:SF18">
    <property type="entry name" value="HAPPYHOUR, ISOFORM A"/>
    <property type="match status" value="1"/>
</dbReference>
<dbReference type="SUPFAM" id="SSF56112">
    <property type="entry name" value="Protein kinase-like (PK-like)"/>
    <property type="match status" value="1"/>
</dbReference>
<dbReference type="InterPro" id="IPR011009">
    <property type="entry name" value="Kinase-like_dom_sf"/>
</dbReference>
<dbReference type="SMART" id="SM00220">
    <property type="entry name" value="S_TKc"/>
    <property type="match status" value="1"/>
</dbReference>
<evidence type="ECO:0000313" key="5">
    <source>
        <dbReference type="EMBL" id="UYV64078.1"/>
    </source>
</evidence>